<dbReference type="CDD" id="cd11386">
    <property type="entry name" value="MCP_signal"/>
    <property type="match status" value="1"/>
</dbReference>
<feature type="domain" description="Methyl-accepting transducer" evidence="5">
    <location>
        <begin position="242"/>
        <end position="506"/>
    </location>
</feature>
<comment type="similarity">
    <text evidence="2">Belongs to the methyl-accepting chemotaxis (MCP) protein family.</text>
</comment>
<feature type="transmembrane region" description="Helical" evidence="4">
    <location>
        <begin position="147"/>
        <end position="169"/>
    </location>
</feature>
<comment type="caution">
    <text evidence="7">The sequence shown here is derived from an EMBL/GenBank/DDBJ whole genome shotgun (WGS) entry which is preliminary data.</text>
</comment>
<accession>R7RPX7</accession>
<dbReference type="SUPFAM" id="SSF58104">
    <property type="entry name" value="Methyl-accepting chemotaxis protein (MCP) signaling domain"/>
    <property type="match status" value="1"/>
</dbReference>
<keyword evidence="1 3" id="KW-0807">Transducer</keyword>
<reference evidence="7" key="1">
    <citation type="submission" date="2013-03" db="EMBL/GenBank/DDBJ databases">
        <title>Draft genome sequence of the hydrogen-ethanol-producing anaerobic alkalithermophilic Caloramator celere.</title>
        <authorList>
            <person name="Ciranna A."/>
            <person name="Larjo A."/>
            <person name="Kivisto A."/>
            <person name="Santala V."/>
            <person name="Roos C."/>
            <person name="Karp M."/>
        </authorList>
    </citation>
    <scope>NUCLEOTIDE SEQUENCE [LARGE SCALE GENOMIC DNA]</scope>
    <source>
        <strain evidence="7">DSM 8682</strain>
    </source>
</reference>
<dbReference type="Gene3D" id="6.10.340.10">
    <property type="match status" value="1"/>
</dbReference>
<evidence type="ECO:0000256" key="1">
    <source>
        <dbReference type="ARBA" id="ARBA00023224"/>
    </source>
</evidence>
<dbReference type="CDD" id="cd18773">
    <property type="entry name" value="PDC1_HK_sensor"/>
    <property type="match status" value="1"/>
</dbReference>
<evidence type="ECO:0000256" key="3">
    <source>
        <dbReference type="PROSITE-ProRule" id="PRU00284"/>
    </source>
</evidence>
<evidence type="ECO:0000259" key="6">
    <source>
        <dbReference type="PROSITE" id="PS50885"/>
    </source>
</evidence>
<dbReference type="GO" id="GO:0007165">
    <property type="term" value="P:signal transduction"/>
    <property type="evidence" value="ECO:0007669"/>
    <property type="project" value="UniProtKB-KW"/>
</dbReference>
<dbReference type="Pfam" id="PF00015">
    <property type="entry name" value="MCPsignal"/>
    <property type="match status" value="1"/>
</dbReference>
<gene>
    <name evidence="7" type="ORF">TCEL_01330</name>
</gene>
<evidence type="ECO:0000313" key="8">
    <source>
        <dbReference type="Proteomes" id="UP000014923"/>
    </source>
</evidence>
<dbReference type="Gene3D" id="1.10.287.950">
    <property type="entry name" value="Methyl-accepting chemotaxis protein"/>
    <property type="match status" value="1"/>
</dbReference>
<proteinExistence type="inferred from homology"/>
<dbReference type="HOGENOM" id="CLU_000445_107_19_9"/>
<name>R7RPX7_9CLOT</name>
<dbReference type="PROSITE" id="PS50111">
    <property type="entry name" value="CHEMOTAXIS_TRANSDUC_2"/>
    <property type="match status" value="1"/>
</dbReference>
<dbReference type="PROSITE" id="PS50885">
    <property type="entry name" value="HAMP"/>
    <property type="match status" value="1"/>
</dbReference>
<dbReference type="PANTHER" id="PTHR32089:SF112">
    <property type="entry name" value="LYSOZYME-LIKE PROTEIN-RELATED"/>
    <property type="match status" value="1"/>
</dbReference>
<dbReference type="AlphaFoldDB" id="R7RPX7"/>
<organism evidence="7 8">
    <name type="scientific">Thermobrachium celere DSM 8682</name>
    <dbReference type="NCBI Taxonomy" id="941824"/>
    <lineage>
        <taxon>Bacteria</taxon>
        <taxon>Bacillati</taxon>
        <taxon>Bacillota</taxon>
        <taxon>Clostridia</taxon>
        <taxon>Eubacteriales</taxon>
        <taxon>Clostridiaceae</taxon>
        <taxon>Thermobrachium</taxon>
    </lineage>
</organism>
<evidence type="ECO:0000259" key="5">
    <source>
        <dbReference type="PROSITE" id="PS50111"/>
    </source>
</evidence>
<dbReference type="InterPro" id="IPR004089">
    <property type="entry name" value="MCPsignal_dom"/>
</dbReference>
<keyword evidence="4" id="KW-0472">Membrane</keyword>
<protein>
    <submittedName>
        <fullName evidence="7">Methyl-accepting chemotaxis protein</fullName>
    </submittedName>
</protein>
<dbReference type="Proteomes" id="UP000014923">
    <property type="component" value="Unassembled WGS sequence"/>
</dbReference>
<dbReference type="SMART" id="SM00283">
    <property type="entry name" value="MA"/>
    <property type="match status" value="1"/>
</dbReference>
<keyword evidence="4" id="KW-0812">Transmembrane</keyword>
<evidence type="ECO:0000256" key="2">
    <source>
        <dbReference type="ARBA" id="ARBA00029447"/>
    </source>
</evidence>
<dbReference type="EMBL" id="CAVN010000087">
    <property type="protein sequence ID" value="CDF57416.1"/>
    <property type="molecule type" value="Genomic_DNA"/>
</dbReference>
<evidence type="ECO:0000256" key="4">
    <source>
        <dbReference type="SAM" id="Phobius"/>
    </source>
</evidence>
<dbReference type="PANTHER" id="PTHR32089">
    <property type="entry name" value="METHYL-ACCEPTING CHEMOTAXIS PROTEIN MCPB"/>
    <property type="match status" value="1"/>
</dbReference>
<sequence>MLTIKQNVEDAASFAARHINGDELKNVWKLKDMQSEQFIKIKEKLIDLKAERSVKYLYTLYVDGEKAYFIVDGSIENAAALGDEYEFRPKMKRAMEGNLSSLNLPIKDDWGMFISGYAPVKDSSGNIVGIIAADMDFAVYYVLAKRLLAALIGTIILALILTILITQVYSKKIIDQLDLTVDGINRLSSGDLTVKLNIKTKDELEDIIEKVDEFRCTINNIMKNFKEEFQKLYDQSNTLSLISQELHRTSQEVASSMQESTHEVDSQSEGVEKVLNLTKEFNDTLESIIENIKKIEKDALSINSLLDEGSKNIDNFQNSMLSIKNSFTNVAGSIEKLSDNISKISEISTVINNIAQQTNLLALNAAIEAARAGEAGRGFAVVADEVRKLAEQTLVSSKSIHEIIDSVSNENIAVVENSKKMADMIEEQIITNESTTNIFKNIINTIEGLTKNINQLYSYVSTIESGKQDILDNVQTLSSSIRNISDSVTSTAAATEELYSAADELSNSAGELEKMANYMVESINKFKL</sequence>
<dbReference type="eggNOG" id="COG0840">
    <property type="taxonomic scope" value="Bacteria"/>
</dbReference>
<dbReference type="GO" id="GO:0016020">
    <property type="term" value="C:membrane"/>
    <property type="evidence" value="ECO:0007669"/>
    <property type="project" value="InterPro"/>
</dbReference>
<evidence type="ECO:0000313" key="7">
    <source>
        <dbReference type="EMBL" id="CDF57416.1"/>
    </source>
</evidence>
<keyword evidence="4" id="KW-1133">Transmembrane helix</keyword>
<feature type="domain" description="HAMP" evidence="6">
    <location>
        <begin position="171"/>
        <end position="223"/>
    </location>
</feature>
<dbReference type="InterPro" id="IPR003660">
    <property type="entry name" value="HAMP_dom"/>
</dbReference>
<keyword evidence="8" id="KW-1185">Reference proteome</keyword>